<keyword evidence="1" id="KW-1133">Transmembrane helix</keyword>
<accession>A0ABV7HV41</accession>
<keyword evidence="1" id="KW-0472">Membrane</keyword>
<keyword evidence="3" id="KW-1185">Reference proteome</keyword>
<dbReference type="EMBL" id="JBHRTL010000031">
    <property type="protein sequence ID" value="MFC3156643.1"/>
    <property type="molecule type" value="Genomic_DNA"/>
</dbReference>
<evidence type="ECO:0000313" key="2">
    <source>
        <dbReference type="EMBL" id="MFC3156643.1"/>
    </source>
</evidence>
<protein>
    <submittedName>
        <fullName evidence="2">Uncharacterized protein</fullName>
    </submittedName>
</protein>
<proteinExistence type="predicted"/>
<feature type="transmembrane region" description="Helical" evidence="1">
    <location>
        <begin position="7"/>
        <end position="25"/>
    </location>
</feature>
<gene>
    <name evidence="2" type="ORF">ACFOEB_15635</name>
</gene>
<name>A0ABV7HV41_9GAMM</name>
<sequence length="369" mass="39948">MIKRRDFIVAGVSAGVTAGGMHLLYTSHSETFLAPTKAPAALILETGHGQQLDDILLSLENSERIATAWIEKQATQPSIAKLTKTLAQKFDLSSPALEKSVYQQVQQDFASGKTANLDGWTLSTTECELAALRHLVVTANPDNIAILRAQEKAKLEAGLTVGEIAPLKNWGPQTTTQGKKFNEQPDGHSGLWFQLSGAPGRVKIMIDGEIVRTVVNETVVTSGLFGEMQDRILSNPGKYEIALIDPIKNIKQPIGELTVKADPRMAKKLGKTDSVFCEITSWGPKKTTIGKPANEQPDGSMGVWVKTSCFPDGAQIMLDDDLLPTTTREFGATSSIPAALLETPGEKTLYFFDEKAQETIKIGTITIEA</sequence>
<organism evidence="2 3">
    <name type="scientific">Gilvimarinus japonicus</name>
    <dbReference type="NCBI Taxonomy" id="1796469"/>
    <lineage>
        <taxon>Bacteria</taxon>
        <taxon>Pseudomonadati</taxon>
        <taxon>Pseudomonadota</taxon>
        <taxon>Gammaproteobacteria</taxon>
        <taxon>Cellvibrionales</taxon>
        <taxon>Cellvibrionaceae</taxon>
        <taxon>Gilvimarinus</taxon>
    </lineage>
</organism>
<dbReference type="Proteomes" id="UP001595548">
    <property type="component" value="Unassembled WGS sequence"/>
</dbReference>
<dbReference type="RefSeq" id="WP_382417970.1">
    <property type="nucleotide sequence ID" value="NZ_AP031500.1"/>
</dbReference>
<evidence type="ECO:0000256" key="1">
    <source>
        <dbReference type="SAM" id="Phobius"/>
    </source>
</evidence>
<comment type="caution">
    <text evidence="2">The sequence shown here is derived from an EMBL/GenBank/DDBJ whole genome shotgun (WGS) entry which is preliminary data.</text>
</comment>
<keyword evidence="1" id="KW-0812">Transmembrane</keyword>
<evidence type="ECO:0000313" key="3">
    <source>
        <dbReference type="Proteomes" id="UP001595548"/>
    </source>
</evidence>
<reference evidence="3" key="1">
    <citation type="journal article" date="2019" name="Int. J. Syst. Evol. Microbiol.">
        <title>The Global Catalogue of Microorganisms (GCM) 10K type strain sequencing project: providing services to taxonomists for standard genome sequencing and annotation.</title>
        <authorList>
            <consortium name="The Broad Institute Genomics Platform"/>
            <consortium name="The Broad Institute Genome Sequencing Center for Infectious Disease"/>
            <person name="Wu L."/>
            <person name="Ma J."/>
        </authorList>
    </citation>
    <scope>NUCLEOTIDE SEQUENCE [LARGE SCALE GENOMIC DNA]</scope>
    <source>
        <strain evidence="3">KCTC 52141</strain>
    </source>
</reference>